<dbReference type="InterPro" id="IPR019734">
    <property type="entry name" value="TPR_rpt"/>
</dbReference>
<dbReference type="NCBIfam" id="TIGR03142">
    <property type="entry name" value="cytochro_ccmI"/>
    <property type="match status" value="1"/>
</dbReference>
<feature type="repeat" description="TPR" evidence="5">
    <location>
        <begin position="331"/>
        <end position="364"/>
    </location>
</feature>
<dbReference type="InterPro" id="IPR056413">
    <property type="entry name" value="TPR_CcmH_CycH"/>
</dbReference>
<feature type="compositionally biased region" description="Low complexity" evidence="6">
    <location>
        <begin position="293"/>
        <end position="303"/>
    </location>
</feature>
<dbReference type="SMART" id="SM00028">
    <property type="entry name" value="TPR"/>
    <property type="match status" value="3"/>
</dbReference>
<dbReference type="PANTHER" id="PTHR47870:SF1">
    <property type="entry name" value="CYTOCHROME C-TYPE BIOGENESIS PROTEIN CCMH"/>
    <property type="match status" value="1"/>
</dbReference>
<evidence type="ECO:0000256" key="1">
    <source>
        <dbReference type="ARBA" id="ARBA00004196"/>
    </source>
</evidence>
<dbReference type="PROSITE" id="PS50005">
    <property type="entry name" value="TPR"/>
    <property type="match status" value="3"/>
</dbReference>
<evidence type="ECO:0000259" key="7">
    <source>
        <dbReference type="Pfam" id="PF23914"/>
    </source>
</evidence>
<dbReference type="Proteomes" id="UP001165679">
    <property type="component" value="Unassembled WGS sequence"/>
</dbReference>
<feature type="repeat" description="TPR" evidence="5">
    <location>
        <begin position="155"/>
        <end position="188"/>
    </location>
</feature>
<proteinExistence type="predicted"/>
<dbReference type="AlphaFoldDB" id="A0AA41YK59"/>
<evidence type="ECO:0000256" key="4">
    <source>
        <dbReference type="ARBA" id="ARBA00022803"/>
    </source>
</evidence>
<dbReference type="Gene3D" id="1.25.40.10">
    <property type="entry name" value="Tetratricopeptide repeat domain"/>
    <property type="match status" value="2"/>
</dbReference>
<feature type="domain" description="Cytochrome c-type biogenesis protein H TPR" evidence="7">
    <location>
        <begin position="134"/>
        <end position="262"/>
    </location>
</feature>
<keyword evidence="3" id="KW-0201">Cytochrome c-type biogenesis</keyword>
<organism evidence="8 9">
    <name type="scientific">Limobrevibacterium gyesilva</name>
    <dbReference type="NCBI Taxonomy" id="2991712"/>
    <lineage>
        <taxon>Bacteria</taxon>
        <taxon>Pseudomonadati</taxon>
        <taxon>Pseudomonadota</taxon>
        <taxon>Alphaproteobacteria</taxon>
        <taxon>Acetobacterales</taxon>
        <taxon>Acetobacteraceae</taxon>
        <taxon>Limobrevibacterium</taxon>
    </lineage>
</organism>
<evidence type="ECO:0000256" key="5">
    <source>
        <dbReference type="PROSITE-ProRule" id="PRU00339"/>
    </source>
</evidence>
<dbReference type="PANTHER" id="PTHR47870">
    <property type="entry name" value="CYTOCHROME C-TYPE BIOGENESIS PROTEIN CCMH"/>
    <property type="match status" value="1"/>
</dbReference>
<dbReference type="InterPro" id="IPR017560">
    <property type="entry name" value="Cyt_c_biogenesis_CcmI"/>
</dbReference>
<feature type="compositionally biased region" description="Pro residues" evidence="6">
    <location>
        <begin position="282"/>
        <end position="292"/>
    </location>
</feature>
<evidence type="ECO:0000313" key="9">
    <source>
        <dbReference type="Proteomes" id="UP001165679"/>
    </source>
</evidence>
<dbReference type="RefSeq" id="WP_264712448.1">
    <property type="nucleotide sequence ID" value="NZ_JAPDNT010000002.1"/>
</dbReference>
<evidence type="ECO:0000256" key="2">
    <source>
        <dbReference type="ARBA" id="ARBA00022737"/>
    </source>
</evidence>
<comment type="subcellular location">
    <subcellularLocation>
        <location evidence="1">Cell envelope</location>
    </subcellularLocation>
</comment>
<dbReference type="InterPro" id="IPR011990">
    <property type="entry name" value="TPR-like_helical_dom_sf"/>
</dbReference>
<comment type="caution">
    <text evidence="8">The sequence shown here is derived from an EMBL/GenBank/DDBJ whole genome shotgun (WGS) entry which is preliminary data.</text>
</comment>
<evidence type="ECO:0000256" key="6">
    <source>
        <dbReference type="SAM" id="MobiDB-lite"/>
    </source>
</evidence>
<keyword evidence="4 5" id="KW-0802">TPR repeat</keyword>
<dbReference type="Pfam" id="PF23914">
    <property type="entry name" value="TPR_CcmH_CycH"/>
    <property type="match status" value="2"/>
</dbReference>
<evidence type="ECO:0000256" key="3">
    <source>
        <dbReference type="ARBA" id="ARBA00022748"/>
    </source>
</evidence>
<sequence>MLLAIALAAITVAVLAIAFLPLLKGVRAAPGRAQFDRAVYRDQIKELEREVAEGLVPEKEAQAARLEIQRRLLMEESQTGTTAQQPAPSPRLALALCLLAAGGAGLLYLQLGAPAVPDMPYATRSPAAVADAAQAKLAQDAAALEKKLQTEPANADGWQQLGRMAAALRQWQRSAGAYQRALHLAPSAPGVAAAYGEMLTLAAGGIVTPAANDAFRAAIAQDPTDEAARFYLALADAQAGRAEPAIKAWLALAAELPEDTPMREEIARRLAETAAKAGLPASPLPAGRPAPGPDADAAAAAAAMPAAQRDEMIRGMVARLAERLAAQPEDAEGWLRLGRAYAVLNEPEKAADAYDRAAALRPGDMSILLQEVAALLDNHAPGKPVPPRAITLLRRIEAANPSQPEVLWYLGLAAAEERRFDEAERYWTRLLALLPADSPAQKMVRSALDAIRRN</sequence>
<accession>A0AA41YK59</accession>
<reference evidence="8" key="2">
    <citation type="submission" date="2022-10" db="EMBL/GenBank/DDBJ databases">
        <authorList>
            <person name="Trinh H.N."/>
        </authorList>
    </citation>
    <scope>NUCLEOTIDE SEQUENCE</scope>
    <source>
        <strain evidence="8">RN2-1</strain>
    </source>
</reference>
<dbReference type="InterPro" id="IPR051263">
    <property type="entry name" value="C-type_cytochrome_biogenesis"/>
</dbReference>
<dbReference type="SUPFAM" id="SSF48452">
    <property type="entry name" value="TPR-like"/>
    <property type="match status" value="1"/>
</dbReference>
<feature type="domain" description="Cytochrome c-type biogenesis protein H TPR" evidence="7">
    <location>
        <begin position="317"/>
        <end position="439"/>
    </location>
</feature>
<keyword evidence="2" id="KW-0677">Repeat</keyword>
<feature type="repeat" description="TPR" evidence="5">
    <location>
        <begin position="404"/>
        <end position="437"/>
    </location>
</feature>
<feature type="region of interest" description="Disordered" evidence="6">
    <location>
        <begin position="278"/>
        <end position="303"/>
    </location>
</feature>
<name>A0AA41YK59_9PROT</name>
<dbReference type="GO" id="GO:0017004">
    <property type="term" value="P:cytochrome complex assembly"/>
    <property type="evidence" value="ECO:0007669"/>
    <property type="project" value="UniProtKB-KW"/>
</dbReference>
<reference evidence="8" key="1">
    <citation type="submission" date="2022-09" db="EMBL/GenBank/DDBJ databases">
        <title>Rhodovastum sp. nov. RN2-1 isolated from soil in Seongnam, South Korea.</title>
        <authorList>
            <person name="Le N.T."/>
        </authorList>
    </citation>
    <scope>NUCLEOTIDE SEQUENCE</scope>
    <source>
        <strain evidence="8">RN2-1</strain>
    </source>
</reference>
<dbReference type="EMBL" id="JAPDNT010000002">
    <property type="protein sequence ID" value="MCW3473831.1"/>
    <property type="molecule type" value="Genomic_DNA"/>
</dbReference>
<gene>
    <name evidence="8" type="primary">ccmI</name>
    <name evidence="8" type="ORF">OL599_04505</name>
</gene>
<protein>
    <submittedName>
        <fullName evidence="8">C-type cytochrome biogenesis protein CcmI</fullName>
    </submittedName>
</protein>
<keyword evidence="9" id="KW-1185">Reference proteome</keyword>
<dbReference type="GO" id="GO:0030313">
    <property type="term" value="C:cell envelope"/>
    <property type="evidence" value="ECO:0007669"/>
    <property type="project" value="UniProtKB-SubCell"/>
</dbReference>
<evidence type="ECO:0000313" key="8">
    <source>
        <dbReference type="EMBL" id="MCW3473831.1"/>
    </source>
</evidence>